<evidence type="ECO:0000313" key="1">
    <source>
        <dbReference type="EMBL" id="CAA9551668.1"/>
    </source>
</evidence>
<sequence>MASPTPLHGIELIDCAKANAKQGLETATQLSGYGQDVATFQQELKQACQSIGVKIEELSDLITDQQTVRRHGGIEVAPDTPSEL</sequence>
<accession>A0A6J4UIF8</accession>
<gene>
    <name evidence="1" type="ORF">AVDCRST_MAG81-1962</name>
</gene>
<proteinExistence type="predicted"/>
<dbReference type="EMBL" id="CADCWO010000001">
    <property type="protein sequence ID" value="CAA9551668.1"/>
    <property type="molecule type" value="Genomic_DNA"/>
</dbReference>
<reference evidence="1" key="1">
    <citation type="submission" date="2020-02" db="EMBL/GenBank/DDBJ databases">
        <authorList>
            <person name="Meier V. D."/>
        </authorList>
    </citation>
    <scope>NUCLEOTIDE SEQUENCE</scope>
    <source>
        <strain evidence="1">AVDCRST_MAG81</strain>
    </source>
</reference>
<organism evidence="1">
    <name type="scientific">uncultured Synechococcales cyanobacterium</name>
    <dbReference type="NCBI Taxonomy" id="1936017"/>
    <lineage>
        <taxon>Bacteria</taxon>
        <taxon>Bacillati</taxon>
        <taxon>Cyanobacteriota</taxon>
        <taxon>Cyanophyceae</taxon>
        <taxon>Synechococcales</taxon>
        <taxon>environmental samples</taxon>
    </lineage>
</organism>
<dbReference type="AlphaFoldDB" id="A0A6J4UIF8"/>
<name>A0A6J4UIF8_9CYAN</name>
<protein>
    <submittedName>
        <fullName evidence="1">Uncharacterized protein</fullName>
    </submittedName>
</protein>